<evidence type="ECO:0000313" key="2">
    <source>
        <dbReference type="Proteomes" id="UP000032930"/>
    </source>
</evidence>
<name>A0A0B6X786_XENBV</name>
<dbReference type="GO" id="GO:0030246">
    <property type="term" value="F:carbohydrate binding"/>
    <property type="evidence" value="ECO:0007669"/>
    <property type="project" value="UniProtKB-KW"/>
</dbReference>
<accession>A0A0B6X786</accession>
<dbReference type="InterPro" id="IPR008979">
    <property type="entry name" value="Galactose-bd-like_sf"/>
</dbReference>
<organism evidence="1 2">
    <name type="scientific">Xenorhabdus bovienii</name>
    <name type="common">Xenorhabdus nematophila subsp. bovienii</name>
    <dbReference type="NCBI Taxonomy" id="40576"/>
    <lineage>
        <taxon>Bacteria</taxon>
        <taxon>Pseudomonadati</taxon>
        <taxon>Pseudomonadota</taxon>
        <taxon>Gammaproteobacteria</taxon>
        <taxon>Enterobacterales</taxon>
        <taxon>Morganellaceae</taxon>
        <taxon>Xenorhabdus</taxon>
    </lineage>
</organism>
<dbReference type="SUPFAM" id="SSF49785">
    <property type="entry name" value="Galactose-binding domain-like"/>
    <property type="match status" value="1"/>
</dbReference>
<evidence type="ECO:0000313" key="1">
    <source>
        <dbReference type="EMBL" id="CDM89016.1"/>
    </source>
</evidence>
<proteinExistence type="predicted"/>
<dbReference type="AlphaFoldDB" id="A0A0B6X786"/>
<dbReference type="Pfam" id="PF07828">
    <property type="entry name" value="PA-IL"/>
    <property type="match status" value="1"/>
</dbReference>
<protein>
    <submittedName>
        <fullName evidence="1">Putative PA-I galactophilic lectin (PA-IL) (Galactose-binding lectin)</fullName>
    </submittedName>
</protein>
<dbReference type="InterPro" id="IPR012905">
    <property type="entry name" value="PA-IL"/>
</dbReference>
<dbReference type="RefSeq" id="WP_046336483.1">
    <property type="nucleotide sequence ID" value="NZ_CAWMEF010000001.1"/>
</dbReference>
<dbReference type="EMBL" id="FO818637">
    <property type="protein sequence ID" value="CDM89016.1"/>
    <property type="molecule type" value="Genomic_DNA"/>
</dbReference>
<gene>
    <name evidence="1" type="ORF">XBW1_1659</name>
</gene>
<keyword evidence="1" id="KW-0430">Lectin</keyword>
<reference evidence="1 2" key="1">
    <citation type="submission" date="2014-02" db="EMBL/GenBank/DDBJ databases">
        <authorList>
            <person name="Genoscope - CEA"/>
        </authorList>
    </citation>
    <scope>NUCLEOTIDE SEQUENCE [LARGE SCALE GENOMIC DNA]</scope>
    <source>
        <strain evidence="1 2">CS03</strain>
    </source>
</reference>
<dbReference type="KEGG" id="xbv:XBW1_1659"/>
<sequence>MYDWSGAVPAKLEQGQPTGLILKKGDVISVIATGWIKYGQPDNYWAAPQGTLPRKPALRDSLIAKIGNKTYGIGNGVLHKTVPEDGELIFVFFDSPGDYGDNSREFLVKLINEIICTFVIVGNTIH</sequence>
<dbReference type="Gene3D" id="2.60.120.430">
    <property type="entry name" value="Galactose-binding lectin"/>
    <property type="match status" value="1"/>
</dbReference>
<dbReference type="Proteomes" id="UP000032930">
    <property type="component" value="Chromosome"/>
</dbReference>